<organism evidence="1 2">
    <name type="scientific">Gymnopus androsaceus JB14</name>
    <dbReference type="NCBI Taxonomy" id="1447944"/>
    <lineage>
        <taxon>Eukaryota</taxon>
        <taxon>Fungi</taxon>
        <taxon>Dikarya</taxon>
        <taxon>Basidiomycota</taxon>
        <taxon>Agaricomycotina</taxon>
        <taxon>Agaricomycetes</taxon>
        <taxon>Agaricomycetidae</taxon>
        <taxon>Agaricales</taxon>
        <taxon>Marasmiineae</taxon>
        <taxon>Omphalotaceae</taxon>
        <taxon>Gymnopus</taxon>
    </lineage>
</organism>
<proteinExistence type="predicted"/>
<dbReference type="EMBL" id="ML769384">
    <property type="protein sequence ID" value="KAE9410750.1"/>
    <property type="molecule type" value="Genomic_DNA"/>
</dbReference>
<dbReference type="Proteomes" id="UP000799118">
    <property type="component" value="Unassembled WGS sequence"/>
</dbReference>
<accession>A0A6A4ILK4</accession>
<protein>
    <submittedName>
        <fullName evidence="1">Uncharacterized protein</fullName>
    </submittedName>
</protein>
<keyword evidence="2" id="KW-1185">Reference proteome</keyword>
<evidence type="ECO:0000313" key="2">
    <source>
        <dbReference type="Proteomes" id="UP000799118"/>
    </source>
</evidence>
<sequence>MSTLQLYLDRSGDTPLFLNVFIAIPDVDTPVTSCTGTPSLMKHRQLLDRAGPGLQQFSMFRGRSTAPSPSRLNVDYVSGEIMGGIQDYPNLTALKLSVYKTDIDLAMNTITLAFLKTLTLNARSNLHPKADLLLEELFTAFVLPCLADLRVSVKQRKIPSVSMNSITPLWSAKDLSAFISRSSCILISLSVTGIKISHLELIAALRILSALVDLKIDDSHLPSESSWITTQSPSPSLRTLSPSPNLNHLLSSFRNFAIFQ</sequence>
<dbReference type="AlphaFoldDB" id="A0A6A4ILK4"/>
<name>A0A6A4ILK4_9AGAR</name>
<gene>
    <name evidence="1" type="ORF">BT96DRAFT_1011492</name>
</gene>
<reference evidence="1" key="1">
    <citation type="journal article" date="2019" name="Environ. Microbiol.">
        <title>Fungal ecological strategies reflected in gene transcription - a case study of two litter decomposers.</title>
        <authorList>
            <person name="Barbi F."/>
            <person name="Kohler A."/>
            <person name="Barry K."/>
            <person name="Baskaran P."/>
            <person name="Daum C."/>
            <person name="Fauchery L."/>
            <person name="Ihrmark K."/>
            <person name="Kuo A."/>
            <person name="LaButti K."/>
            <person name="Lipzen A."/>
            <person name="Morin E."/>
            <person name="Grigoriev I.V."/>
            <person name="Henrissat B."/>
            <person name="Lindahl B."/>
            <person name="Martin F."/>
        </authorList>
    </citation>
    <scope>NUCLEOTIDE SEQUENCE</scope>
    <source>
        <strain evidence="1">JB14</strain>
    </source>
</reference>
<evidence type="ECO:0000313" key="1">
    <source>
        <dbReference type="EMBL" id="KAE9410750.1"/>
    </source>
</evidence>